<reference evidence="1 2" key="2">
    <citation type="submission" date="2019-09" db="EMBL/GenBank/DDBJ databases">
        <authorList>
            <person name="Jin C."/>
        </authorList>
    </citation>
    <scope>NUCLEOTIDE SEQUENCE [LARGE SCALE GENOMIC DNA]</scope>
    <source>
        <strain evidence="1 2">BN140002</strain>
    </source>
</reference>
<protein>
    <submittedName>
        <fullName evidence="1">Uncharacterized protein</fullName>
    </submittedName>
</protein>
<comment type="caution">
    <text evidence="1">The sequence shown here is derived from an EMBL/GenBank/DDBJ whole genome shotgun (WGS) entry which is preliminary data.</text>
</comment>
<dbReference type="EMBL" id="VUOA01000032">
    <property type="protein sequence ID" value="KAA2235882.1"/>
    <property type="molecule type" value="Genomic_DNA"/>
</dbReference>
<dbReference type="Proteomes" id="UP000323142">
    <property type="component" value="Unassembled WGS sequence"/>
</dbReference>
<dbReference type="OrthoDB" id="7220087at2"/>
<dbReference type="RefSeq" id="WP_149819983.1">
    <property type="nucleotide sequence ID" value="NZ_VUOA01000032.1"/>
</dbReference>
<gene>
    <name evidence="1" type="ORF">F0L46_17745</name>
</gene>
<organism evidence="1 2">
    <name type="scientific">Salinarimonas soli</name>
    <dbReference type="NCBI Taxonomy" id="1638099"/>
    <lineage>
        <taxon>Bacteria</taxon>
        <taxon>Pseudomonadati</taxon>
        <taxon>Pseudomonadota</taxon>
        <taxon>Alphaproteobacteria</taxon>
        <taxon>Hyphomicrobiales</taxon>
        <taxon>Salinarimonadaceae</taxon>
        <taxon>Salinarimonas</taxon>
    </lineage>
</organism>
<dbReference type="AlphaFoldDB" id="A0A5B2VBT5"/>
<keyword evidence="2" id="KW-1185">Reference proteome</keyword>
<accession>A0A5B2VBT5</accession>
<evidence type="ECO:0000313" key="1">
    <source>
        <dbReference type="EMBL" id="KAA2235882.1"/>
    </source>
</evidence>
<reference evidence="1 2" key="1">
    <citation type="submission" date="2019-09" db="EMBL/GenBank/DDBJ databases">
        <title>Salinarimonas rosea gen. nov., sp. nov., a new member of the a-2 subgroup of the Proteobacteria.</title>
        <authorList>
            <person name="Liu J."/>
        </authorList>
    </citation>
    <scope>NUCLEOTIDE SEQUENCE [LARGE SCALE GENOMIC DNA]</scope>
    <source>
        <strain evidence="1 2">BN140002</strain>
    </source>
</reference>
<proteinExistence type="predicted"/>
<evidence type="ECO:0000313" key="2">
    <source>
        <dbReference type="Proteomes" id="UP000323142"/>
    </source>
</evidence>
<sequence>MIDRGSLHRNVSNIHLDFSSILPSPSLGLFWFARTERQTCVFVGAARSFVEVAEIAGFRTLEEGHVEIWPFIQRRESYLRSYEYEDFPRGRVNWIADENTWLLLLDQKLNSQPYIKRIVECWRIPTERLRVAPDPHYRSSERVGSPENL</sequence>
<name>A0A5B2VBT5_9HYPH</name>